<keyword evidence="7 9" id="KW-0326">Glycosidase</keyword>
<evidence type="ECO:0000256" key="6">
    <source>
        <dbReference type="ARBA" id="ARBA00023277"/>
    </source>
</evidence>
<dbReference type="Proteomes" id="UP000078576">
    <property type="component" value="Unassembled WGS sequence"/>
</dbReference>
<evidence type="ECO:0000256" key="7">
    <source>
        <dbReference type="ARBA" id="ARBA00023295"/>
    </source>
</evidence>
<dbReference type="AlphaFoldDB" id="A0A194V5Y0"/>
<keyword evidence="8 9" id="KW-0624">Polysaccharide degradation</keyword>
<dbReference type="PANTHER" id="PTHR33753">
    <property type="entry name" value="1,4-BETA-D-GLUCAN CELLOBIOHYDROLASE B"/>
    <property type="match status" value="1"/>
</dbReference>
<evidence type="ECO:0000313" key="11">
    <source>
        <dbReference type="EMBL" id="KUI59283.1"/>
    </source>
</evidence>
<dbReference type="GO" id="GO:0030245">
    <property type="term" value="P:cellulose catabolic process"/>
    <property type="evidence" value="ECO:0007669"/>
    <property type="project" value="UniProtKB-KW"/>
</dbReference>
<evidence type="ECO:0000256" key="5">
    <source>
        <dbReference type="ARBA" id="ARBA00023180"/>
    </source>
</evidence>
<keyword evidence="4 9" id="KW-0136">Cellulose degradation</keyword>
<keyword evidence="3 9" id="KW-0378">Hydrolase</keyword>
<dbReference type="SUPFAM" id="SSF49899">
    <property type="entry name" value="Concanavalin A-like lectins/glucanases"/>
    <property type="match status" value="1"/>
</dbReference>
<keyword evidence="6" id="KW-0119">Carbohydrate metabolism</keyword>
<evidence type="ECO:0000256" key="4">
    <source>
        <dbReference type="ARBA" id="ARBA00023001"/>
    </source>
</evidence>
<feature type="chain" id="PRO_5008266232" description="Glucanase" evidence="10">
    <location>
        <begin position="21"/>
        <end position="425"/>
    </location>
</feature>
<dbReference type="Pfam" id="PF00840">
    <property type="entry name" value="Glyco_hydro_7"/>
    <property type="match status" value="1"/>
</dbReference>
<dbReference type="EC" id="3.2.1.-" evidence="9"/>
<dbReference type="InterPro" id="IPR001722">
    <property type="entry name" value="Glyco_hydro_7"/>
</dbReference>
<comment type="similarity">
    <text evidence="2 9">Belongs to the glycosyl hydrolase 7 (cellulase C) family.</text>
</comment>
<dbReference type="InterPro" id="IPR013320">
    <property type="entry name" value="ConA-like_dom_sf"/>
</dbReference>
<evidence type="ECO:0000313" key="12">
    <source>
        <dbReference type="Proteomes" id="UP000078576"/>
    </source>
</evidence>
<keyword evidence="12" id="KW-1185">Reference proteome</keyword>
<gene>
    <name evidence="11" type="ORF">VP1G_06535</name>
</gene>
<dbReference type="InterPro" id="IPR037019">
    <property type="entry name" value="Glyco_hydro_7_sf"/>
</dbReference>
<keyword evidence="10" id="KW-0732">Signal</keyword>
<comment type="catalytic activity">
    <reaction evidence="1">
        <text>Endohydrolysis of (1-&gt;4)-beta-D-glucosidic linkages in cellulose, lichenin and cereal beta-D-glucans.</text>
        <dbReference type="EC" id="3.2.1.4"/>
    </reaction>
</comment>
<evidence type="ECO:0000256" key="9">
    <source>
        <dbReference type="RuleBase" id="RU361164"/>
    </source>
</evidence>
<protein>
    <recommendedName>
        <fullName evidence="9">Glucanase</fullName>
        <ecNumber evidence="9">3.2.1.-</ecNumber>
    </recommendedName>
</protein>
<sequence>MVKKEVTLAIASLLPGWTVAQQIGHAIPEKHPKLITYRCTERGGCVQRDTAVVLDGFYRNIHEVNDTSVSCGTWAGLNTSLCTAAGACAKNCAVEGVDYAANGVQTNGDALMMNQFVKAPNGTYLSAGPRAYLLDVGGKDYELFKLLNMEITFDVDVSKLVCGMNGALYLTEMEASGGRSRTLNPAGAAYGTGYCDAQCPKLAWINGVANPNLTHGACCNEMDLLESNALVEDMTPHACNISGVYLCTGDDECDQATGVCDEYGCGWNPYVYNVTEFYGPGRNYTINTQRKFTVVTQFITDDGTSSGSLIEIRRLYVQGGRVNRNAAITVDGITTSVMDDAYCNATASWFQQRGGLADMGEALGRGMVLVFSIWDDTGGYMNWLDSGGAGPCNATEGNPALIVKEHPDTKVIYSKIRYGEIGSTF</sequence>
<dbReference type="OrthoDB" id="412382at2759"/>
<accession>A0A194V5Y0</accession>
<evidence type="ECO:0000256" key="10">
    <source>
        <dbReference type="SAM" id="SignalP"/>
    </source>
</evidence>
<dbReference type="Gene3D" id="2.70.100.10">
    <property type="entry name" value="Glycoside hydrolase, family 7, domain"/>
    <property type="match status" value="1"/>
</dbReference>
<reference evidence="12" key="1">
    <citation type="submission" date="2014-12" db="EMBL/GenBank/DDBJ databases">
        <title>Genome Sequence of Valsa Canker Pathogens Uncovers a Specific Adaption of Colonization on Woody Bark.</title>
        <authorList>
            <person name="Yin Z."/>
            <person name="Liu H."/>
            <person name="Gao X."/>
            <person name="Li Z."/>
            <person name="Song N."/>
            <person name="Ke X."/>
            <person name="Dai Q."/>
            <person name="Wu Y."/>
            <person name="Sun Y."/>
            <person name="Xu J.-R."/>
            <person name="Kang Z.K."/>
            <person name="Wang L."/>
            <person name="Huang L."/>
        </authorList>
    </citation>
    <scope>NUCLEOTIDE SEQUENCE [LARGE SCALE GENOMIC DNA]</scope>
    <source>
        <strain evidence="12">SXYL134</strain>
    </source>
</reference>
<evidence type="ECO:0000256" key="8">
    <source>
        <dbReference type="ARBA" id="ARBA00023326"/>
    </source>
</evidence>
<keyword evidence="5" id="KW-0325">Glycoprotein</keyword>
<feature type="signal peptide" evidence="10">
    <location>
        <begin position="1"/>
        <end position="20"/>
    </location>
</feature>
<dbReference type="STRING" id="694573.A0A194V5Y0"/>
<evidence type="ECO:0000256" key="2">
    <source>
        <dbReference type="ARBA" id="ARBA00006044"/>
    </source>
</evidence>
<proteinExistence type="inferred from homology"/>
<name>A0A194V5Y0_CYTMA</name>
<evidence type="ECO:0000256" key="3">
    <source>
        <dbReference type="ARBA" id="ARBA00022801"/>
    </source>
</evidence>
<dbReference type="EMBL" id="KN714727">
    <property type="protein sequence ID" value="KUI59283.1"/>
    <property type="molecule type" value="Genomic_DNA"/>
</dbReference>
<dbReference type="GO" id="GO:0008810">
    <property type="term" value="F:cellulase activity"/>
    <property type="evidence" value="ECO:0007669"/>
    <property type="project" value="UniProtKB-EC"/>
</dbReference>
<dbReference type="PRINTS" id="PR00734">
    <property type="entry name" value="GLHYDRLASE7"/>
</dbReference>
<dbReference type="CDD" id="cd07999">
    <property type="entry name" value="GH7_CBH_EG"/>
    <property type="match status" value="1"/>
</dbReference>
<evidence type="ECO:0000256" key="1">
    <source>
        <dbReference type="ARBA" id="ARBA00000966"/>
    </source>
</evidence>
<organism evidence="11 12">
    <name type="scientific">Cytospora mali</name>
    <name type="common">Apple Valsa canker fungus</name>
    <name type="synonym">Valsa mali</name>
    <dbReference type="NCBI Taxonomy" id="578113"/>
    <lineage>
        <taxon>Eukaryota</taxon>
        <taxon>Fungi</taxon>
        <taxon>Dikarya</taxon>
        <taxon>Ascomycota</taxon>
        <taxon>Pezizomycotina</taxon>
        <taxon>Sordariomycetes</taxon>
        <taxon>Sordariomycetidae</taxon>
        <taxon>Diaporthales</taxon>
        <taxon>Cytosporaceae</taxon>
        <taxon>Cytospora</taxon>
    </lineage>
</organism>
<dbReference type="PANTHER" id="PTHR33753:SF1">
    <property type="entry name" value="ENDO-BETA-1,4-GLUCANASE CELB"/>
    <property type="match status" value="1"/>
</dbReference>